<reference evidence="4" key="4">
    <citation type="submission" date="2016-11" db="EMBL/GenBank/DDBJ databases">
        <authorList>
            <person name="Jaros S."/>
            <person name="Januszkiewicz K."/>
            <person name="Wedrychowicz H."/>
        </authorList>
    </citation>
    <scope>NUCLEOTIDE SEQUENCE [LARGE SCALE GENOMIC DNA]</scope>
    <source>
        <strain evidence="4">DSM 1682</strain>
    </source>
</reference>
<dbReference type="InterPro" id="IPR021080">
    <property type="entry name" value="Minor_capsid_protein"/>
</dbReference>
<dbReference type="EMBL" id="FQUA01000002">
    <property type="protein sequence ID" value="SHE43706.1"/>
    <property type="molecule type" value="Genomic_DNA"/>
</dbReference>
<reference evidence="1 3" key="1">
    <citation type="journal article" date="2016" name="Genome Announc.">
        <title>Complete Genome Sequence of the Amino Acid-Fermenting Clostridium propionicum X2 (DSM 1682).</title>
        <authorList>
            <person name="Poehlein A."/>
            <person name="Schlien K."/>
            <person name="Chowdhury N.P."/>
            <person name="Gottschalk G."/>
            <person name="Buckel W."/>
            <person name="Daniel R."/>
        </authorList>
    </citation>
    <scope>NUCLEOTIDE SEQUENCE [LARGE SCALE GENOMIC DNA]</scope>
    <source>
        <strain evidence="1 3">X2</strain>
    </source>
</reference>
<evidence type="ECO:0000313" key="4">
    <source>
        <dbReference type="Proteomes" id="UP000184204"/>
    </source>
</evidence>
<evidence type="ECO:0000313" key="2">
    <source>
        <dbReference type="EMBL" id="SHE43706.1"/>
    </source>
</evidence>
<reference evidence="3" key="2">
    <citation type="submission" date="2016-01" db="EMBL/GenBank/DDBJ databases">
        <authorList>
            <person name="Poehlein A."/>
            <person name="Schlien K."/>
            <person name="Gottschalk G."/>
            <person name="Buckel W."/>
            <person name="Daniel R."/>
        </authorList>
    </citation>
    <scope>NUCLEOTIDE SEQUENCE [LARGE SCALE GENOMIC DNA]</scope>
    <source>
        <strain evidence="3">X2</strain>
    </source>
</reference>
<reference evidence="2" key="3">
    <citation type="submission" date="2016-11" db="EMBL/GenBank/DDBJ databases">
        <authorList>
            <person name="Varghese N."/>
            <person name="Submissions S."/>
        </authorList>
    </citation>
    <scope>NUCLEOTIDE SEQUENCE</scope>
    <source>
        <strain evidence="2">DSM 1682</strain>
    </source>
</reference>
<dbReference type="RefSeq" id="WP_066048011.1">
    <property type="nucleotide sequence ID" value="NZ_CP014223.1"/>
</dbReference>
<organism evidence="2 4">
    <name type="scientific">Anaerotignum propionicum DSM 1682</name>
    <dbReference type="NCBI Taxonomy" id="991789"/>
    <lineage>
        <taxon>Bacteria</taxon>
        <taxon>Bacillati</taxon>
        <taxon>Bacillota</taxon>
        <taxon>Clostridia</taxon>
        <taxon>Lachnospirales</taxon>
        <taxon>Anaerotignaceae</taxon>
        <taxon>Anaerotignum</taxon>
    </lineage>
</organism>
<proteinExistence type="predicted"/>
<name>A0A110A7F4_ANAPI</name>
<dbReference type="AlphaFoldDB" id="A0A110A7F4"/>
<accession>A0A110A7F4</accession>
<dbReference type="Proteomes" id="UP000184204">
    <property type="component" value="Unassembled WGS sequence"/>
</dbReference>
<dbReference type="EMBL" id="CP014223">
    <property type="protein sequence ID" value="AMJ40378.1"/>
    <property type="molecule type" value="Genomic_DNA"/>
</dbReference>
<evidence type="ECO:0000313" key="3">
    <source>
        <dbReference type="Proteomes" id="UP000068026"/>
    </source>
</evidence>
<gene>
    <name evidence="1" type="ORF">CPRO_07770</name>
    <name evidence="2" type="ORF">SAMN02745151_00703</name>
</gene>
<dbReference type="Proteomes" id="UP000068026">
    <property type="component" value="Chromosome"/>
</dbReference>
<sequence length="142" mass="16061">MGKYIETPRGRIIQTSRGKAQLIWNPEFQPKWNGRYNAAQIYVDDEVLRLSDPYVPFQSGMLKLSGQLGTVIGSGLVVYNAPYAKYQYYGYVMAGRAPKQLTDIPITYKGAPKRGKLWFERMKADHKESIIIGARRRAGGNS</sequence>
<evidence type="ECO:0000313" key="1">
    <source>
        <dbReference type="EMBL" id="AMJ40378.1"/>
    </source>
</evidence>
<dbReference type="OrthoDB" id="1846398at2"/>
<dbReference type="Pfam" id="PF11114">
    <property type="entry name" value="Minor_capsid_2"/>
    <property type="match status" value="1"/>
</dbReference>
<protein>
    <submittedName>
        <fullName evidence="2">Minor capsid protein</fullName>
    </submittedName>
</protein>
<dbReference type="KEGG" id="cpro:CPRO_07770"/>
<keyword evidence="3" id="KW-1185">Reference proteome</keyword>